<evidence type="ECO:0000313" key="2">
    <source>
        <dbReference type="Proteomes" id="UP000009374"/>
    </source>
</evidence>
<keyword evidence="2" id="KW-1185">Reference proteome</keyword>
<accession>C6HUF9</accession>
<proteinExistence type="predicted"/>
<evidence type="ECO:0008006" key="3">
    <source>
        <dbReference type="Google" id="ProtNLM"/>
    </source>
</evidence>
<name>C6HUF9_9BACT</name>
<reference evidence="1 2" key="1">
    <citation type="journal article" date="2009" name="Appl. Environ. Microbiol.">
        <title>Community genomic and proteomic analyses of chemoautotrophic iron-oxidizing "Leptospirillum rubarum" (Group II) and "Leptospirillum ferrodiazotrophum" (Group III) bacteria in acid mine drainage biofilms.</title>
        <authorList>
            <person name="Goltsman D.S."/>
            <person name="Denef V.J."/>
            <person name="Singer S.W."/>
            <person name="VerBerkmoes N.C."/>
            <person name="Lefsrud M."/>
            <person name="Mueller R.S."/>
            <person name="Dick G.J."/>
            <person name="Sun C.L."/>
            <person name="Wheeler K.E."/>
            <person name="Zemla A."/>
            <person name="Baker B.J."/>
            <person name="Hauser L."/>
            <person name="Land M."/>
            <person name="Shah M.B."/>
            <person name="Thelen M.P."/>
            <person name="Hettich R.L."/>
            <person name="Banfield J.F."/>
        </authorList>
    </citation>
    <scope>NUCLEOTIDE SEQUENCE [LARGE SCALE GENOMIC DNA]</scope>
</reference>
<evidence type="ECO:0000313" key="1">
    <source>
        <dbReference type="EMBL" id="EES53761.1"/>
    </source>
</evidence>
<dbReference type="Proteomes" id="UP000009374">
    <property type="component" value="Unassembled WGS sequence"/>
</dbReference>
<protein>
    <recommendedName>
        <fullName evidence="3">Glutathionylspermidine synthase pre-ATP-grasp-like domain-containing protein</fullName>
    </recommendedName>
</protein>
<sequence length="462" mass="51835">MYKNVGSTLKVQGLFERPFRFSPHPVSFSGIDDSFLSSLGQALLSFYRAFDRLYREPSVGEEFVRDYLDRGKPPDLLAYGLARRFRSDLPGVLRPDLLLTSEGPVLTEMDAVPGGPGLLLALSRIYRDRGQGGMIGGPEGILQGFAAMIQSLDPNPVLAIVVSDESQDYRNEMSLIAGDLTRGYFPAFCLHPRELRFDENGFFFPGPDGATHRITTIYRFFELFDLPNIPKSDLMLYFAKGGKVRITPPIKPWLEEKMGMALWHHPRLRSHWCRNLSSESVALLDRLIPPTWVLDPAPVPAQASLTPSLVAGDRELHDFRDLAGLTQRERRFIIKPSGFSPLSWGSRGVVVGHDLPEESWKEAVSHAMDSFSRSPSVLQPFRQTHVYPMTGFDFPSEVEQEEGYRVRLCPYYFVTGPTRETVRTGGVLVTACPKDKKLIHGMVDAILSPAWSPVQDFTEKTS</sequence>
<dbReference type="AlphaFoldDB" id="C6HUF9"/>
<organism evidence="1 2">
    <name type="scientific">Leptospirillum ferrodiazotrophum</name>
    <dbReference type="NCBI Taxonomy" id="412449"/>
    <lineage>
        <taxon>Bacteria</taxon>
        <taxon>Pseudomonadati</taxon>
        <taxon>Nitrospirota</taxon>
        <taxon>Nitrospiria</taxon>
        <taxon>Nitrospirales</taxon>
        <taxon>Nitrospiraceae</taxon>
        <taxon>Leptospirillum</taxon>
    </lineage>
</organism>
<gene>
    <name evidence="1" type="ORF">UBAL3_57480017</name>
</gene>
<dbReference type="EMBL" id="GG693855">
    <property type="protein sequence ID" value="EES53761.1"/>
    <property type="molecule type" value="Genomic_DNA"/>
</dbReference>